<dbReference type="Gene3D" id="3.10.310.40">
    <property type="match status" value="1"/>
</dbReference>
<keyword evidence="13" id="KW-0648">Protein biosynthesis</keyword>
<dbReference type="InterPro" id="IPR012947">
    <property type="entry name" value="tRNA_SAD"/>
</dbReference>
<keyword evidence="11" id="KW-0067">ATP-binding</keyword>
<evidence type="ECO:0000256" key="11">
    <source>
        <dbReference type="ARBA" id="ARBA00022840"/>
    </source>
</evidence>
<dbReference type="Gene3D" id="3.30.980.10">
    <property type="entry name" value="Threonyl-trna Synthetase, Chain A, domain 2"/>
    <property type="match status" value="1"/>
</dbReference>
<dbReference type="GO" id="GO:0005737">
    <property type="term" value="C:cytoplasm"/>
    <property type="evidence" value="ECO:0007669"/>
    <property type="project" value="UniProtKB-SubCell"/>
</dbReference>
<evidence type="ECO:0000256" key="6">
    <source>
        <dbReference type="ARBA" id="ARBA00022555"/>
    </source>
</evidence>
<keyword evidence="7 18" id="KW-0436">Ligase</keyword>
<comment type="similarity">
    <text evidence="3">Belongs to the class-II aminoacyl-tRNA synthetase family.</text>
</comment>
<dbReference type="PROSITE" id="PS50860">
    <property type="entry name" value="AA_TRNA_LIGASE_II_ALA"/>
    <property type="match status" value="1"/>
</dbReference>
<dbReference type="InterPro" id="IPR051335">
    <property type="entry name" value="Alanyl-tRNA_Editing_Enzymes"/>
</dbReference>
<dbReference type="PANTHER" id="PTHR43462">
    <property type="entry name" value="ALANYL-TRNA EDITING PROTEIN"/>
    <property type="match status" value="1"/>
</dbReference>
<dbReference type="PANTHER" id="PTHR43462:SF1">
    <property type="entry name" value="ALANYL-TRNA EDITING PROTEIN AARSD1"/>
    <property type="match status" value="1"/>
</dbReference>
<name>A0A6N3F2R2_9FIRM</name>
<evidence type="ECO:0000256" key="9">
    <source>
        <dbReference type="ARBA" id="ARBA00022741"/>
    </source>
</evidence>
<dbReference type="GO" id="GO:0046872">
    <property type="term" value="F:metal ion binding"/>
    <property type="evidence" value="ECO:0007669"/>
    <property type="project" value="UniProtKB-KW"/>
</dbReference>
<accession>A0A6N3F2R2</accession>
<evidence type="ECO:0000256" key="8">
    <source>
        <dbReference type="ARBA" id="ARBA00022723"/>
    </source>
</evidence>
<keyword evidence="6" id="KW-0820">tRNA-binding</keyword>
<evidence type="ECO:0000256" key="7">
    <source>
        <dbReference type="ARBA" id="ARBA00022598"/>
    </source>
</evidence>
<evidence type="ECO:0000256" key="16">
    <source>
        <dbReference type="SAM" id="Coils"/>
    </source>
</evidence>
<keyword evidence="14" id="KW-0030">Aminoacyl-tRNA synthetase</keyword>
<dbReference type="InterPro" id="IPR009000">
    <property type="entry name" value="Transl_B-barrel_sf"/>
</dbReference>
<evidence type="ECO:0000256" key="2">
    <source>
        <dbReference type="ARBA" id="ARBA00004496"/>
    </source>
</evidence>
<evidence type="ECO:0000256" key="5">
    <source>
        <dbReference type="ARBA" id="ARBA00017959"/>
    </source>
</evidence>
<evidence type="ECO:0000256" key="10">
    <source>
        <dbReference type="ARBA" id="ARBA00022833"/>
    </source>
</evidence>
<dbReference type="InterPro" id="IPR018163">
    <property type="entry name" value="Thr/Ala-tRNA-synth_IIc_edit"/>
</dbReference>
<sequence length="400" mass="45952">MQKIFYENSYKKEFVAEIIDIKEIDNKFHIVLDKTGFYPEGGGQLCDLGKIDSHDIEYVYEKDDVIYHVLNTKPIKIHKVKCILNWNRREYSMTHHLAQHIISALFLKEFNKKTTSFHMGIEDSCVDIEGSFSDKEIKKIEKMANDIIAENIPVETFEITKREAKKSKLKDDFSKINGNVRIVKVGDLDTNCCCGVHPQNTLDLRIIKFKKHEKYKTSTRIEYLAGKKAINYIINRDDNLNKICKYLSCSDEDSIKGIENINNKLTDSIKENKRLKEEIAHYELKDLVLSAKLVNDISIIDKIYNDKDTKYISKLANKITEEDNKIVLFALINGDRVNLVFSCSKNLNFLDMNSLLKDAIKLIDGNGGGNKFNAQGGGKNNSNLESLINYTLMKLQNELD</sequence>
<proteinExistence type="inferred from homology"/>
<keyword evidence="16" id="KW-0175">Coiled coil</keyword>
<evidence type="ECO:0000256" key="14">
    <source>
        <dbReference type="ARBA" id="ARBA00023146"/>
    </source>
</evidence>
<evidence type="ECO:0000256" key="1">
    <source>
        <dbReference type="ARBA" id="ARBA00001947"/>
    </source>
</evidence>
<dbReference type="AlphaFoldDB" id="A0A6N3F2R2"/>
<dbReference type="InterPro" id="IPR003156">
    <property type="entry name" value="DHHA1_dom"/>
</dbReference>
<dbReference type="RefSeq" id="WP_024037377.1">
    <property type="nucleotide sequence ID" value="NZ_CACRUE010000039.1"/>
</dbReference>
<dbReference type="InterPro" id="IPR018164">
    <property type="entry name" value="Ala-tRNA-synth_IIc_N"/>
</dbReference>
<organism evidence="18">
    <name type="scientific">Intestinibacter bartlettii</name>
    <dbReference type="NCBI Taxonomy" id="261299"/>
    <lineage>
        <taxon>Bacteria</taxon>
        <taxon>Bacillati</taxon>
        <taxon>Bacillota</taxon>
        <taxon>Clostridia</taxon>
        <taxon>Peptostreptococcales</taxon>
        <taxon>Peptostreptococcaceae</taxon>
        <taxon>Intestinibacter</taxon>
    </lineage>
</organism>
<keyword evidence="12" id="KW-0694">RNA-binding</keyword>
<keyword evidence="8" id="KW-0479">Metal-binding</keyword>
<keyword evidence="10" id="KW-0862">Zinc</keyword>
<evidence type="ECO:0000256" key="4">
    <source>
        <dbReference type="ARBA" id="ARBA00013168"/>
    </source>
</evidence>
<comment type="cofactor">
    <cofactor evidence="1">
        <name>Zn(2+)</name>
        <dbReference type="ChEBI" id="CHEBI:29105"/>
    </cofactor>
</comment>
<dbReference type="EC" id="6.1.1.7" evidence="4"/>
<evidence type="ECO:0000313" key="18">
    <source>
        <dbReference type="EMBL" id="VYU46313.1"/>
    </source>
</evidence>
<feature type="domain" description="Alanyl-transfer RNA synthetases family profile" evidence="17">
    <location>
        <begin position="1"/>
        <end position="235"/>
    </location>
</feature>
<feature type="coiled-coil region" evidence="16">
    <location>
        <begin position="258"/>
        <end position="285"/>
    </location>
</feature>
<evidence type="ECO:0000256" key="3">
    <source>
        <dbReference type="ARBA" id="ARBA00008226"/>
    </source>
</evidence>
<dbReference type="Pfam" id="PF02272">
    <property type="entry name" value="DHHA1"/>
    <property type="match status" value="1"/>
</dbReference>
<dbReference type="Pfam" id="PF01411">
    <property type="entry name" value="tRNA-synt_2c"/>
    <property type="match status" value="1"/>
</dbReference>
<dbReference type="Gene3D" id="2.40.30.130">
    <property type="match status" value="1"/>
</dbReference>
<dbReference type="FunFam" id="3.10.310.40:FF:000001">
    <property type="entry name" value="Alanine--tRNA ligase"/>
    <property type="match status" value="1"/>
</dbReference>
<keyword evidence="9" id="KW-0547">Nucleotide-binding</keyword>
<dbReference type="Pfam" id="PF07973">
    <property type="entry name" value="tRNA_SAD"/>
    <property type="match status" value="1"/>
</dbReference>
<dbReference type="EMBL" id="CACRUE010000039">
    <property type="protein sequence ID" value="VYU46313.1"/>
    <property type="molecule type" value="Genomic_DNA"/>
</dbReference>
<dbReference type="GO" id="GO:0005524">
    <property type="term" value="F:ATP binding"/>
    <property type="evidence" value="ECO:0007669"/>
    <property type="project" value="UniProtKB-KW"/>
</dbReference>
<dbReference type="SUPFAM" id="SSF55186">
    <property type="entry name" value="ThrRS/AlaRS common domain"/>
    <property type="match status" value="1"/>
</dbReference>
<comment type="subcellular location">
    <subcellularLocation>
        <location evidence="2">Cytoplasm</location>
    </subcellularLocation>
</comment>
<dbReference type="InterPro" id="IPR018165">
    <property type="entry name" value="Ala-tRNA-synth_IIc_core"/>
</dbReference>
<evidence type="ECO:0000256" key="15">
    <source>
        <dbReference type="ARBA" id="ARBA00032577"/>
    </source>
</evidence>
<evidence type="ECO:0000259" key="17">
    <source>
        <dbReference type="PROSITE" id="PS50860"/>
    </source>
</evidence>
<evidence type="ECO:0000256" key="12">
    <source>
        <dbReference type="ARBA" id="ARBA00022884"/>
    </source>
</evidence>
<protein>
    <recommendedName>
        <fullName evidence="5">Alanine--tRNA ligase</fullName>
        <ecNumber evidence="4">6.1.1.7</ecNumber>
    </recommendedName>
    <alternativeName>
        <fullName evidence="15">Alanyl-tRNA synthetase</fullName>
    </alternativeName>
</protein>
<dbReference type="GO" id="GO:0004813">
    <property type="term" value="F:alanine-tRNA ligase activity"/>
    <property type="evidence" value="ECO:0007669"/>
    <property type="project" value="UniProtKB-EC"/>
</dbReference>
<dbReference type="GO" id="GO:0002161">
    <property type="term" value="F:aminoacyl-tRNA deacylase activity"/>
    <property type="evidence" value="ECO:0007669"/>
    <property type="project" value="UniProtKB-ARBA"/>
</dbReference>
<dbReference type="GO" id="GO:0006419">
    <property type="term" value="P:alanyl-tRNA aminoacylation"/>
    <property type="evidence" value="ECO:0007669"/>
    <property type="project" value="InterPro"/>
</dbReference>
<dbReference type="SMART" id="SM00863">
    <property type="entry name" value="tRNA_SAD"/>
    <property type="match status" value="1"/>
</dbReference>
<dbReference type="SUPFAM" id="SSF50447">
    <property type="entry name" value="Translation proteins"/>
    <property type="match status" value="1"/>
</dbReference>
<reference evidence="18" key="1">
    <citation type="submission" date="2019-11" db="EMBL/GenBank/DDBJ databases">
        <authorList>
            <person name="Feng L."/>
        </authorList>
    </citation>
    <scope>NUCLEOTIDE SEQUENCE</scope>
    <source>
        <strain evidence="18">IbartlettiiLFYP30</strain>
    </source>
</reference>
<dbReference type="GO" id="GO:0000049">
    <property type="term" value="F:tRNA binding"/>
    <property type="evidence" value="ECO:0007669"/>
    <property type="project" value="UniProtKB-KW"/>
</dbReference>
<gene>
    <name evidence="18" type="primary">alaS_2</name>
    <name evidence="18" type="ORF">IBLFYP30_02780</name>
</gene>
<evidence type="ECO:0000256" key="13">
    <source>
        <dbReference type="ARBA" id="ARBA00022917"/>
    </source>
</evidence>